<accession>A0ABT6F268</accession>
<evidence type="ECO:0000313" key="3">
    <source>
        <dbReference type="Proteomes" id="UP001154265"/>
    </source>
</evidence>
<dbReference type="SUPFAM" id="SSF51161">
    <property type="entry name" value="Trimeric LpxA-like enzymes"/>
    <property type="match status" value="1"/>
</dbReference>
<gene>
    <name evidence="2" type="ORF">L3556_13445</name>
</gene>
<organism evidence="2 3">
    <name type="scientific">Candidatus Synechococcus calcipolaris G9</name>
    <dbReference type="NCBI Taxonomy" id="1497997"/>
    <lineage>
        <taxon>Bacteria</taxon>
        <taxon>Bacillati</taxon>
        <taxon>Cyanobacteriota</taxon>
        <taxon>Cyanophyceae</taxon>
        <taxon>Synechococcales</taxon>
        <taxon>Synechococcaceae</taxon>
        <taxon>Synechococcus</taxon>
    </lineage>
</organism>
<keyword evidence="3" id="KW-1185">Reference proteome</keyword>
<sequence length="247" mass="25856">MIGDVIVHPQAVLGAGVLLWAEEGSRIRIGPGVCIGMGCILHGRDGCLEIGEGANLGAGVLIMGSTTVGYQACIGAGTTILAGAIAPGAVISPGSLIGDTSRPAPAQPKPTEAAPTQKISATSETYVYSHKTETIPNQTTDPWLSQEQSVPESSTESFSPPINQPHQTNSSHTPPDQVKEVNPTEIPTPAQVGLAEIGSGDSHPPPSEITTTSKDDHLTRPNEPKTIYGQAYVNRMMTKMFHYRGQS</sequence>
<evidence type="ECO:0000256" key="1">
    <source>
        <dbReference type="SAM" id="MobiDB-lite"/>
    </source>
</evidence>
<evidence type="ECO:0000313" key="2">
    <source>
        <dbReference type="EMBL" id="MDG2991928.1"/>
    </source>
</evidence>
<comment type="caution">
    <text evidence="2">The sequence shown here is derived from an EMBL/GenBank/DDBJ whole genome shotgun (WGS) entry which is preliminary data.</text>
</comment>
<evidence type="ECO:0008006" key="4">
    <source>
        <dbReference type="Google" id="ProtNLM"/>
    </source>
</evidence>
<name>A0ABT6F268_9SYNE</name>
<dbReference type="Gene3D" id="2.160.10.10">
    <property type="entry name" value="Hexapeptide repeat proteins"/>
    <property type="match status" value="1"/>
</dbReference>
<dbReference type="EMBL" id="JAKKUT010000006">
    <property type="protein sequence ID" value="MDG2991928.1"/>
    <property type="molecule type" value="Genomic_DNA"/>
</dbReference>
<proteinExistence type="predicted"/>
<feature type="region of interest" description="Disordered" evidence="1">
    <location>
        <begin position="133"/>
        <end position="224"/>
    </location>
</feature>
<feature type="compositionally biased region" description="Basic and acidic residues" evidence="1">
    <location>
        <begin position="213"/>
        <end position="223"/>
    </location>
</feature>
<protein>
    <recommendedName>
        <fullName evidence="4">Transferase</fullName>
    </recommendedName>
</protein>
<dbReference type="InterPro" id="IPR011004">
    <property type="entry name" value="Trimer_LpxA-like_sf"/>
</dbReference>
<feature type="region of interest" description="Disordered" evidence="1">
    <location>
        <begin position="96"/>
        <end position="121"/>
    </location>
</feature>
<reference evidence="2" key="1">
    <citation type="journal article" date="2022" name="Genome Biol. Evol.">
        <title>A New Gene Family Diagnostic for Intracellular Biomineralization of Amorphous Ca Carbonates by Cyanobacteria.</title>
        <authorList>
            <person name="Benzerara K."/>
            <person name="Duprat E."/>
            <person name="Bitard-Feildel T."/>
            <person name="Caumes G."/>
            <person name="Cassier-Chauvat C."/>
            <person name="Chauvat F."/>
            <person name="Dezi M."/>
            <person name="Diop S.I."/>
            <person name="Gaschignard G."/>
            <person name="Gorgen S."/>
            <person name="Gugger M."/>
            <person name="Lopez-Garcia P."/>
            <person name="Millet M."/>
            <person name="Skouri-Panet F."/>
            <person name="Moreira D."/>
            <person name="Callebaut I."/>
        </authorList>
    </citation>
    <scope>NUCLEOTIDE SEQUENCE</scope>
    <source>
        <strain evidence="2">G9</strain>
    </source>
</reference>
<dbReference type="Proteomes" id="UP001154265">
    <property type="component" value="Unassembled WGS sequence"/>
</dbReference>
<feature type="compositionally biased region" description="Polar residues" evidence="1">
    <location>
        <begin position="134"/>
        <end position="174"/>
    </location>
</feature>
<dbReference type="RefSeq" id="WP_277867858.1">
    <property type="nucleotide sequence ID" value="NZ_JAKKUT010000006.1"/>
</dbReference>
<reference evidence="2" key="2">
    <citation type="submission" date="2022-01" db="EMBL/GenBank/DDBJ databases">
        <authorList>
            <person name="Zivanovic Y."/>
            <person name="Moreira D."/>
            <person name="Lopez-Garcia P."/>
        </authorList>
    </citation>
    <scope>NUCLEOTIDE SEQUENCE</scope>
    <source>
        <strain evidence="2">G9</strain>
    </source>
</reference>